<dbReference type="PRINTS" id="PR00725">
    <property type="entry name" value="DADACBPTASE1"/>
</dbReference>
<feature type="binding site" evidence="19">
    <location>
        <position position="239"/>
    </location>
    <ligand>
        <name>substrate</name>
    </ligand>
</feature>
<evidence type="ECO:0000256" key="1">
    <source>
        <dbReference type="ARBA" id="ARBA00003217"/>
    </source>
</evidence>
<evidence type="ECO:0000256" key="2">
    <source>
        <dbReference type="ARBA" id="ARBA00004417"/>
    </source>
</evidence>
<comment type="function">
    <text evidence="1">Removes C-terminal D-alanyl residues from sugar-peptide cell wall precursors.</text>
</comment>
<feature type="chain" id="PRO_5003227550" description="serine-type D-Ala-D-Ala carboxypeptidase" evidence="21">
    <location>
        <begin position="34"/>
        <end position="398"/>
    </location>
</feature>
<accession>E8LTZ5</accession>
<dbReference type="EC" id="3.4.16.4" evidence="5"/>
<keyword evidence="6" id="KW-1003">Cell membrane</keyword>
<dbReference type="PANTHER" id="PTHR21581">
    <property type="entry name" value="D-ALANYL-D-ALANINE CARBOXYPEPTIDASE"/>
    <property type="match status" value="1"/>
</dbReference>
<dbReference type="AlphaFoldDB" id="E8LTZ5"/>
<dbReference type="InterPro" id="IPR012338">
    <property type="entry name" value="Beta-lactam/transpept-like"/>
</dbReference>
<dbReference type="GO" id="GO:0008658">
    <property type="term" value="F:penicillin binding"/>
    <property type="evidence" value="ECO:0007669"/>
    <property type="project" value="UniProtKB-ARBA"/>
</dbReference>
<evidence type="ECO:0000256" key="12">
    <source>
        <dbReference type="ARBA" id="ARBA00022960"/>
    </source>
</evidence>
<evidence type="ECO:0000256" key="13">
    <source>
        <dbReference type="ARBA" id="ARBA00022984"/>
    </source>
</evidence>
<evidence type="ECO:0000256" key="11">
    <source>
        <dbReference type="ARBA" id="ARBA00022801"/>
    </source>
</evidence>
<keyword evidence="7" id="KW-0997">Cell inner membrane</keyword>
<evidence type="ECO:0000256" key="16">
    <source>
        <dbReference type="ARBA" id="ARBA00034000"/>
    </source>
</evidence>
<evidence type="ECO:0000256" key="9">
    <source>
        <dbReference type="ARBA" id="ARBA00022670"/>
    </source>
</evidence>
<dbReference type="PANTHER" id="PTHR21581:SF6">
    <property type="entry name" value="TRAFFICKING PROTEIN PARTICLE COMPLEX SUBUNIT 12"/>
    <property type="match status" value="1"/>
</dbReference>
<evidence type="ECO:0000256" key="5">
    <source>
        <dbReference type="ARBA" id="ARBA00012448"/>
    </source>
</evidence>
<evidence type="ECO:0000256" key="7">
    <source>
        <dbReference type="ARBA" id="ARBA00022519"/>
    </source>
</evidence>
<evidence type="ECO:0000256" key="18">
    <source>
        <dbReference type="PIRSR" id="PIRSR618044-1"/>
    </source>
</evidence>
<protein>
    <recommendedName>
        <fullName evidence="5">serine-type D-Ala-D-Ala carboxypeptidase</fullName>
        <ecNumber evidence="5">3.4.16.4</ecNumber>
    </recommendedName>
</protein>
<evidence type="ECO:0000256" key="4">
    <source>
        <dbReference type="ARBA" id="ARBA00007164"/>
    </source>
</evidence>
<dbReference type="SUPFAM" id="SSF69189">
    <property type="entry name" value="Penicillin-binding protein associated domain"/>
    <property type="match status" value="1"/>
</dbReference>
<dbReference type="Gene3D" id="3.40.710.10">
    <property type="entry name" value="DD-peptidase/beta-lactamase superfamily"/>
    <property type="match status" value="1"/>
</dbReference>
<dbReference type="GO" id="GO:0006508">
    <property type="term" value="P:proteolysis"/>
    <property type="evidence" value="ECO:0007669"/>
    <property type="project" value="UniProtKB-KW"/>
</dbReference>
<keyword evidence="24" id="KW-1185">Reference proteome</keyword>
<dbReference type="InterPro" id="IPR012907">
    <property type="entry name" value="Peptidase_S11_C"/>
</dbReference>
<feature type="signal peptide" evidence="21">
    <location>
        <begin position="1"/>
        <end position="33"/>
    </location>
</feature>
<dbReference type="eggNOG" id="COG1686">
    <property type="taxonomic scope" value="Bacteria"/>
</dbReference>
<dbReference type="Pfam" id="PF07943">
    <property type="entry name" value="PBP5_C"/>
    <property type="match status" value="1"/>
</dbReference>
<dbReference type="GO" id="GO:0009002">
    <property type="term" value="F:serine-type D-Ala-D-Ala carboxypeptidase activity"/>
    <property type="evidence" value="ECO:0007669"/>
    <property type="project" value="UniProtKB-EC"/>
</dbReference>
<sequence length="398" mass="43353">MFNYSETSHIMTSRLLQSTALLSTLSLSFGAFAAPTIIPDPPALGAKGYILLDYHTGTVLVEKNADKKLNPASLTKLMTAYVAGQEVKSGNISLDDQVRISRNAWAKNFPDSSKMFIEVGTDVELMDLYRGLIVQSGNDASVAIAEHVAGSEDAFVSLMNSWSQKLGLENTAYTNPHGLDSQGLYSTPHDIARLSQAIIRDLPDIYPLYSETAFTYNGITQYNRNGLLRDRSLNVDGMKTGYTSGAGYSLATSATNGDMRLVSVVMGSSSTKSRESESKQLLSYGFRFFDTVSPTKVTDTLAEAKVWMGTVDAVPVGIEEPVLITLPKGDAKKLKAEIEYAGELEAPIEKGQPVGQVIYSIDDKQVATATLIAQQEVEEGGLFKKLMDWLKRLVLGWF</sequence>
<evidence type="ECO:0000256" key="15">
    <source>
        <dbReference type="ARBA" id="ARBA00023316"/>
    </source>
</evidence>
<evidence type="ECO:0000256" key="6">
    <source>
        <dbReference type="ARBA" id="ARBA00022475"/>
    </source>
</evidence>
<name>E8LTZ5_9VIBR</name>
<keyword evidence="8 23" id="KW-0121">Carboxypeptidase</keyword>
<evidence type="ECO:0000313" key="23">
    <source>
        <dbReference type="EMBL" id="EGA65831.1"/>
    </source>
</evidence>
<evidence type="ECO:0000259" key="22">
    <source>
        <dbReference type="SMART" id="SM00936"/>
    </source>
</evidence>
<dbReference type="GO" id="GO:0008360">
    <property type="term" value="P:regulation of cell shape"/>
    <property type="evidence" value="ECO:0007669"/>
    <property type="project" value="UniProtKB-KW"/>
</dbReference>
<comment type="pathway">
    <text evidence="17">Glycan biosynthesis.</text>
</comment>
<dbReference type="Proteomes" id="UP000004371">
    <property type="component" value="Unassembled WGS sequence"/>
</dbReference>
<comment type="caution">
    <text evidence="23">The sequence shown here is derived from an EMBL/GenBank/DDBJ whole genome shotgun (WGS) entry which is preliminary data.</text>
</comment>
<evidence type="ECO:0000256" key="3">
    <source>
        <dbReference type="ARBA" id="ARBA00004752"/>
    </source>
</evidence>
<feature type="active site" description="Proton acceptor" evidence="18">
    <location>
        <position position="76"/>
    </location>
</feature>
<dbReference type="InterPro" id="IPR018044">
    <property type="entry name" value="Peptidase_S11"/>
</dbReference>
<keyword evidence="13" id="KW-0573">Peptidoglycan synthesis</keyword>
<keyword evidence="12" id="KW-0133">Cell shape</keyword>
<keyword evidence="10 21" id="KW-0732">Signal</keyword>
<evidence type="ECO:0000256" key="14">
    <source>
        <dbReference type="ARBA" id="ARBA00023136"/>
    </source>
</evidence>
<dbReference type="GO" id="GO:0005886">
    <property type="term" value="C:plasma membrane"/>
    <property type="evidence" value="ECO:0007669"/>
    <property type="project" value="UniProtKB-SubCell"/>
</dbReference>
<evidence type="ECO:0000256" key="21">
    <source>
        <dbReference type="SAM" id="SignalP"/>
    </source>
</evidence>
<feature type="active site" evidence="18">
    <location>
        <position position="136"/>
    </location>
</feature>
<evidence type="ECO:0000256" key="8">
    <source>
        <dbReference type="ARBA" id="ARBA00022645"/>
    </source>
</evidence>
<organism evidence="23 24">
    <name type="scientific">Vibrio brasiliensis LMG 20546</name>
    <dbReference type="NCBI Taxonomy" id="945543"/>
    <lineage>
        <taxon>Bacteria</taxon>
        <taxon>Pseudomonadati</taxon>
        <taxon>Pseudomonadota</taxon>
        <taxon>Gammaproteobacteria</taxon>
        <taxon>Vibrionales</taxon>
        <taxon>Vibrionaceae</taxon>
        <taxon>Vibrio</taxon>
        <taxon>Vibrio oreintalis group</taxon>
    </lineage>
</organism>
<dbReference type="Pfam" id="PF00768">
    <property type="entry name" value="Peptidase_S11"/>
    <property type="match status" value="1"/>
</dbReference>
<dbReference type="GO" id="GO:0071555">
    <property type="term" value="P:cell wall organization"/>
    <property type="evidence" value="ECO:0007669"/>
    <property type="project" value="UniProtKB-KW"/>
</dbReference>
<dbReference type="GO" id="GO:0009252">
    <property type="term" value="P:peptidoglycan biosynthetic process"/>
    <property type="evidence" value="ECO:0007669"/>
    <property type="project" value="UniProtKB-UniPathway"/>
</dbReference>
<dbReference type="Gene3D" id="2.60.410.10">
    <property type="entry name" value="D-Ala-D-Ala carboxypeptidase, C-terminal domain"/>
    <property type="match status" value="1"/>
</dbReference>
<evidence type="ECO:0000313" key="24">
    <source>
        <dbReference type="Proteomes" id="UP000004371"/>
    </source>
</evidence>
<dbReference type="SMART" id="SM00936">
    <property type="entry name" value="PBP5_C"/>
    <property type="match status" value="1"/>
</dbReference>
<dbReference type="UniPathway" id="UPA00219"/>
<comment type="similarity">
    <text evidence="4 20">Belongs to the peptidase S11 family.</text>
</comment>
<keyword evidence="14" id="KW-0472">Membrane</keyword>
<evidence type="ECO:0000256" key="19">
    <source>
        <dbReference type="PIRSR" id="PIRSR618044-2"/>
    </source>
</evidence>
<dbReference type="FunFam" id="3.40.710.10:FF:000001">
    <property type="entry name" value="D-alanyl-D-alanine serine-type carboxypeptidase"/>
    <property type="match status" value="1"/>
</dbReference>
<feature type="domain" description="Peptidase S11 D-Ala-D-Ala carboxypeptidase A C-terminal" evidence="22">
    <location>
        <begin position="289"/>
        <end position="379"/>
    </location>
</feature>
<proteinExistence type="inferred from homology"/>
<dbReference type="STRING" id="945543.VIBR0546_10329"/>
<comment type="pathway">
    <text evidence="3">Cell wall biogenesis; peptidoglycan biosynthesis.</text>
</comment>
<feature type="active site" description="Acyl-ester intermediate" evidence="18">
    <location>
        <position position="73"/>
    </location>
</feature>
<dbReference type="InterPro" id="IPR037167">
    <property type="entry name" value="Peptidase_S11_C_sf"/>
</dbReference>
<evidence type="ECO:0000256" key="17">
    <source>
        <dbReference type="ARBA" id="ARBA00060592"/>
    </source>
</evidence>
<gene>
    <name evidence="23" type="ORF">VIBR0546_10329</name>
</gene>
<keyword evidence="15" id="KW-0961">Cell wall biogenesis/degradation</keyword>
<dbReference type="EMBL" id="AEVS01000059">
    <property type="protein sequence ID" value="EGA65831.1"/>
    <property type="molecule type" value="Genomic_DNA"/>
</dbReference>
<keyword evidence="9" id="KW-0645">Protease</keyword>
<comment type="subcellular location">
    <subcellularLocation>
        <location evidence="2">Cell inner membrane</location>
        <topology evidence="2">Peripheral membrane protein</topology>
    </subcellularLocation>
</comment>
<dbReference type="InterPro" id="IPR015956">
    <property type="entry name" value="Peniciliin-bd_prot_C_sf"/>
</dbReference>
<dbReference type="SUPFAM" id="SSF56601">
    <property type="entry name" value="beta-lactamase/transpeptidase-like"/>
    <property type="match status" value="1"/>
</dbReference>
<evidence type="ECO:0000256" key="20">
    <source>
        <dbReference type="RuleBase" id="RU004016"/>
    </source>
</evidence>
<dbReference type="InterPro" id="IPR001967">
    <property type="entry name" value="Peptidase_S11_N"/>
</dbReference>
<keyword evidence="11" id="KW-0378">Hydrolase</keyword>
<evidence type="ECO:0000256" key="10">
    <source>
        <dbReference type="ARBA" id="ARBA00022729"/>
    </source>
</evidence>
<reference evidence="23 24" key="1">
    <citation type="journal article" date="2012" name="Int. J. Syst. Evol. Microbiol.">
        <title>Vibrio caribbeanicus sp. nov., isolated from the marine sponge Scleritoderma cyanea.</title>
        <authorList>
            <person name="Hoffmann M."/>
            <person name="Monday S.R."/>
            <person name="Allard M.W."/>
            <person name="Strain E.A."/>
            <person name="Whittaker P."/>
            <person name="Naum M."/>
            <person name="McCarthy P.J."/>
            <person name="Lopez J.V."/>
            <person name="Fischer M."/>
            <person name="Brown E.W."/>
        </authorList>
    </citation>
    <scope>NUCLEOTIDE SEQUENCE [LARGE SCALE GENOMIC DNA]</scope>
    <source>
        <strain evidence="23 24">LMG 20546</strain>
    </source>
</reference>
<comment type="catalytic activity">
    <reaction evidence="16">
        <text>Preferential cleavage: (Ac)2-L-Lys-D-Ala-|-D-Ala. Also transpeptidation of peptidyl-alanyl moieties that are N-acyl substituents of D-alanine.</text>
        <dbReference type="EC" id="3.4.16.4"/>
    </reaction>
</comment>